<sequence>MSDSERSRANAAGYLQNKRQSLKKKPKLLPSFGNKPGQCPRLPQSTAWSEPALPAERGRRAKSKAAESESAAAELVQTFVVLGFNFHLDKSRGL</sequence>
<organism evidence="2 3">
    <name type="scientific">Oryzias javanicus</name>
    <name type="common">Javanese ricefish</name>
    <name type="synonym">Aplocheilus javanicus</name>
    <dbReference type="NCBI Taxonomy" id="123683"/>
    <lineage>
        <taxon>Eukaryota</taxon>
        <taxon>Metazoa</taxon>
        <taxon>Chordata</taxon>
        <taxon>Craniata</taxon>
        <taxon>Vertebrata</taxon>
        <taxon>Euteleostomi</taxon>
        <taxon>Actinopterygii</taxon>
        <taxon>Neopterygii</taxon>
        <taxon>Teleostei</taxon>
        <taxon>Neoteleostei</taxon>
        <taxon>Acanthomorphata</taxon>
        <taxon>Ovalentaria</taxon>
        <taxon>Atherinomorphae</taxon>
        <taxon>Beloniformes</taxon>
        <taxon>Adrianichthyidae</taxon>
        <taxon>Oryziinae</taxon>
        <taxon>Oryzias</taxon>
    </lineage>
</organism>
<gene>
    <name evidence="2" type="ORF">OJAV_G00144560</name>
</gene>
<evidence type="ECO:0000256" key="1">
    <source>
        <dbReference type="SAM" id="MobiDB-lite"/>
    </source>
</evidence>
<evidence type="ECO:0000313" key="3">
    <source>
        <dbReference type="Proteomes" id="UP000283210"/>
    </source>
</evidence>
<reference evidence="2 3" key="1">
    <citation type="submission" date="2018-11" db="EMBL/GenBank/DDBJ databases">
        <authorList>
            <person name="Lopez-Roques C."/>
            <person name="Donnadieu C."/>
            <person name="Bouchez O."/>
            <person name="Klopp C."/>
            <person name="Cabau C."/>
            <person name="Zahm M."/>
        </authorList>
    </citation>
    <scope>NUCLEOTIDE SEQUENCE [LARGE SCALE GENOMIC DNA]</scope>
    <source>
        <strain evidence="2">RS831</strain>
        <tissue evidence="2">Whole body</tissue>
    </source>
</reference>
<evidence type="ECO:0000313" key="2">
    <source>
        <dbReference type="EMBL" id="RVE64234.1"/>
    </source>
</evidence>
<dbReference type="AlphaFoldDB" id="A0A3S2LYU6"/>
<name>A0A3S2LYU6_ORYJA</name>
<dbReference type="Proteomes" id="UP000283210">
    <property type="component" value="Chromosome 14"/>
</dbReference>
<keyword evidence="3" id="KW-1185">Reference proteome</keyword>
<dbReference type="EMBL" id="CM012450">
    <property type="protein sequence ID" value="RVE64234.1"/>
    <property type="molecule type" value="Genomic_DNA"/>
</dbReference>
<feature type="region of interest" description="Disordered" evidence="1">
    <location>
        <begin position="1"/>
        <end position="68"/>
    </location>
</feature>
<proteinExistence type="predicted"/>
<reference evidence="2 3" key="2">
    <citation type="submission" date="2019-01" db="EMBL/GenBank/DDBJ databases">
        <title>A chromosome length genome reference of the Java medaka (oryzias javanicus).</title>
        <authorList>
            <person name="Herpin A."/>
            <person name="Takehana Y."/>
            <person name="Naruse K."/>
            <person name="Ansai S."/>
            <person name="Kawaguchi M."/>
        </authorList>
    </citation>
    <scope>NUCLEOTIDE SEQUENCE [LARGE SCALE GENOMIC DNA]</scope>
    <source>
        <strain evidence="2">RS831</strain>
        <tissue evidence="2">Whole body</tissue>
    </source>
</reference>
<accession>A0A3S2LYU6</accession>
<protein>
    <submittedName>
        <fullName evidence="2">Uncharacterized protein</fullName>
    </submittedName>
</protein>